<reference evidence="1" key="2">
    <citation type="submission" date="2020-09" db="EMBL/GenBank/DDBJ databases">
        <authorList>
            <person name="Sun Q."/>
            <person name="Ohkuma M."/>
        </authorList>
    </citation>
    <scope>NUCLEOTIDE SEQUENCE</scope>
    <source>
        <strain evidence="1">JCM 19831</strain>
    </source>
</reference>
<dbReference type="Proteomes" id="UP000642070">
    <property type="component" value="Unassembled WGS sequence"/>
</dbReference>
<dbReference type="InterPro" id="IPR029058">
    <property type="entry name" value="AB_hydrolase_fold"/>
</dbReference>
<evidence type="ECO:0008006" key="3">
    <source>
        <dbReference type="Google" id="ProtNLM"/>
    </source>
</evidence>
<name>A0A917X7Q9_9ACTN</name>
<organism evidence="1 2">
    <name type="scientific">Dactylosporangium sucinum</name>
    <dbReference type="NCBI Taxonomy" id="1424081"/>
    <lineage>
        <taxon>Bacteria</taxon>
        <taxon>Bacillati</taxon>
        <taxon>Actinomycetota</taxon>
        <taxon>Actinomycetes</taxon>
        <taxon>Micromonosporales</taxon>
        <taxon>Micromonosporaceae</taxon>
        <taxon>Dactylosporangium</taxon>
    </lineage>
</organism>
<accession>A0A917X7Q9</accession>
<dbReference type="AlphaFoldDB" id="A0A917X7Q9"/>
<dbReference type="Gene3D" id="3.40.50.1820">
    <property type="entry name" value="alpha/beta hydrolase"/>
    <property type="match status" value="1"/>
</dbReference>
<keyword evidence="2" id="KW-1185">Reference proteome</keyword>
<reference evidence="1" key="1">
    <citation type="journal article" date="2014" name="Int. J. Syst. Evol. Microbiol.">
        <title>Complete genome sequence of Corynebacterium casei LMG S-19264T (=DSM 44701T), isolated from a smear-ripened cheese.</title>
        <authorList>
            <consortium name="US DOE Joint Genome Institute (JGI-PGF)"/>
            <person name="Walter F."/>
            <person name="Albersmeier A."/>
            <person name="Kalinowski J."/>
            <person name="Ruckert C."/>
        </authorList>
    </citation>
    <scope>NUCLEOTIDE SEQUENCE</scope>
    <source>
        <strain evidence="1">JCM 19831</strain>
    </source>
</reference>
<gene>
    <name evidence="1" type="ORF">GCM10007977_105430</name>
</gene>
<evidence type="ECO:0000313" key="1">
    <source>
        <dbReference type="EMBL" id="GGM86448.1"/>
    </source>
</evidence>
<comment type="caution">
    <text evidence="1">The sequence shown here is derived from an EMBL/GenBank/DDBJ whole genome shotgun (WGS) entry which is preliminary data.</text>
</comment>
<dbReference type="SUPFAM" id="SSF53474">
    <property type="entry name" value="alpha/beta-Hydrolases"/>
    <property type="match status" value="1"/>
</dbReference>
<dbReference type="EMBL" id="BMPI01000106">
    <property type="protein sequence ID" value="GGM86448.1"/>
    <property type="molecule type" value="Genomic_DNA"/>
</dbReference>
<dbReference type="RefSeq" id="WP_190257682.1">
    <property type="nucleotide sequence ID" value="NZ_BMPI01000106.1"/>
</dbReference>
<sequence length="383" mass="42149">MSLVFVHGIGNRSGTDSYQESVDLRSALFRRFLLTRALPDLAEARIFNPMWGDLGAHLRWQHSSLPRGSRERLGADDRRLAELADVLGERSISELAHADLRDAVDLLYTVADLRGRSAAEIEDLADLAAALVDYCDTQQATPAWLSESIGDEAMLDGLHRAGAVMQTDDRTERLGHRSTMGRLARDVLSAGIARYRRQQLGAPARLAAAGLRRLVAEPVSLLIGDVFCYLDSRGTKSAPGKIVQRVTADLDAARVDGPLVIVAHSMGGNIVYDILSSFRTDLEVDLLVTVGSQVGLFEELSLFRASDRSIPNAAAPRVPALPNVHKWINIVDRADVLAYRADPIFAGPVDYEYPTDEPWAHTAYFRQPYFHQRLAARAKEALT</sequence>
<protein>
    <recommendedName>
        <fullName evidence="3">Alpha/beta hydrolase</fullName>
    </recommendedName>
</protein>
<evidence type="ECO:0000313" key="2">
    <source>
        <dbReference type="Proteomes" id="UP000642070"/>
    </source>
</evidence>
<proteinExistence type="predicted"/>